<dbReference type="PANTHER" id="PTHR46599">
    <property type="entry name" value="PIGGYBAC TRANSPOSABLE ELEMENT-DERIVED PROTEIN 4"/>
    <property type="match status" value="1"/>
</dbReference>
<protein>
    <recommendedName>
        <fullName evidence="1">PiggyBac transposable element-derived protein domain-containing protein</fullName>
    </recommendedName>
</protein>
<dbReference type="Pfam" id="PF13843">
    <property type="entry name" value="DDE_Tnp_1_7"/>
    <property type="match status" value="1"/>
</dbReference>
<evidence type="ECO:0000313" key="2">
    <source>
        <dbReference type="EMBL" id="UYV82216.1"/>
    </source>
</evidence>
<proteinExistence type="predicted"/>
<reference evidence="2 3" key="1">
    <citation type="submission" date="2022-01" db="EMBL/GenBank/DDBJ databases">
        <title>A chromosomal length assembly of Cordylochernes scorpioides.</title>
        <authorList>
            <person name="Zeh D."/>
            <person name="Zeh J."/>
        </authorList>
    </citation>
    <scope>NUCLEOTIDE SEQUENCE [LARGE SCALE GENOMIC DNA]</scope>
    <source>
        <strain evidence="2">IN4F17</strain>
        <tissue evidence="2">Whole Body</tissue>
    </source>
</reference>
<evidence type="ECO:0000313" key="3">
    <source>
        <dbReference type="Proteomes" id="UP001235939"/>
    </source>
</evidence>
<name>A0ABY6LPJ1_9ARAC</name>
<dbReference type="PANTHER" id="PTHR46599:SF3">
    <property type="entry name" value="PIGGYBAC TRANSPOSABLE ELEMENT-DERIVED PROTEIN 4"/>
    <property type="match status" value="1"/>
</dbReference>
<sequence length="218" mass="25548">MHVFKSYHDSESELESENEKFCSSSTSSFYVGRGQTTLWKTSEKQSTKVRIRSYNIISHFPGPKRDRKNITTAGEVYRKCITNKIYVTPINISQGFEEFFLEKGMQKILMMFKFGHLFETPAIFPFKKYGHGTGFEIFRAVMNRERIFFLLRIRYKLQNYVSRPGEYLTVDEKIIPFKGRCSFKQCLPNKPAKYGIKTYVLCCSRTCYVVNLEIYAGK</sequence>
<gene>
    <name evidence="2" type="ORF">LAZ67_21001360</name>
</gene>
<feature type="domain" description="PiggyBac transposable element-derived protein" evidence="1">
    <location>
        <begin position="160"/>
        <end position="217"/>
    </location>
</feature>
<dbReference type="Proteomes" id="UP001235939">
    <property type="component" value="Chromosome 21"/>
</dbReference>
<evidence type="ECO:0000259" key="1">
    <source>
        <dbReference type="Pfam" id="PF13843"/>
    </source>
</evidence>
<dbReference type="InterPro" id="IPR029526">
    <property type="entry name" value="PGBD"/>
</dbReference>
<dbReference type="EMBL" id="CP092883">
    <property type="protein sequence ID" value="UYV82216.1"/>
    <property type="molecule type" value="Genomic_DNA"/>
</dbReference>
<organism evidence="2 3">
    <name type="scientific">Cordylochernes scorpioides</name>
    <dbReference type="NCBI Taxonomy" id="51811"/>
    <lineage>
        <taxon>Eukaryota</taxon>
        <taxon>Metazoa</taxon>
        <taxon>Ecdysozoa</taxon>
        <taxon>Arthropoda</taxon>
        <taxon>Chelicerata</taxon>
        <taxon>Arachnida</taxon>
        <taxon>Pseudoscorpiones</taxon>
        <taxon>Cheliferoidea</taxon>
        <taxon>Chernetidae</taxon>
        <taxon>Cordylochernes</taxon>
    </lineage>
</organism>
<accession>A0ABY6LPJ1</accession>
<keyword evidence="3" id="KW-1185">Reference proteome</keyword>